<dbReference type="AlphaFoldDB" id="F5T0P2"/>
<dbReference type="EMBL" id="AFIG01000002">
    <property type="protein sequence ID" value="EGL53832.1"/>
    <property type="molecule type" value="Genomic_DNA"/>
</dbReference>
<sequence length="40" mass="4724">MIEHPAGGDYWEQIQSRSYFCVYQNQPNTLSIFDREKQSG</sequence>
<evidence type="ECO:0000313" key="2">
    <source>
        <dbReference type="Proteomes" id="UP000003544"/>
    </source>
</evidence>
<reference evidence="1 2" key="1">
    <citation type="journal article" date="2011" name="J. Bacteriol.">
        <title>Draft genome sequence of Methylophaga aminisulfidivorans MP T.</title>
        <authorList>
            <person name="Han G.H."/>
            <person name="Kim W."/>
            <person name="Chun J."/>
            <person name="Kim S.W."/>
        </authorList>
    </citation>
    <scope>NUCLEOTIDE SEQUENCE [LARGE SCALE GENOMIC DNA]</scope>
    <source>
        <strain evidence="2">MP(T)</strain>
    </source>
</reference>
<comment type="caution">
    <text evidence="1">The sequence shown here is derived from an EMBL/GenBank/DDBJ whole genome shotgun (WGS) entry which is preliminary data.</text>
</comment>
<name>F5T0P2_9GAMM</name>
<protein>
    <submittedName>
        <fullName evidence="1">Uncharacterized protein</fullName>
    </submittedName>
</protein>
<accession>F5T0P2</accession>
<gene>
    <name evidence="1" type="ORF">MAMP_00041</name>
</gene>
<dbReference type="Proteomes" id="UP000003544">
    <property type="component" value="Unassembled WGS sequence"/>
</dbReference>
<dbReference type="STRING" id="1026882.MAMP_00041"/>
<organism evidence="1 2">
    <name type="scientific">Methylophaga aminisulfidivorans MP</name>
    <dbReference type="NCBI Taxonomy" id="1026882"/>
    <lineage>
        <taxon>Bacteria</taxon>
        <taxon>Pseudomonadati</taxon>
        <taxon>Pseudomonadota</taxon>
        <taxon>Gammaproteobacteria</taxon>
        <taxon>Thiotrichales</taxon>
        <taxon>Piscirickettsiaceae</taxon>
        <taxon>Methylophaga</taxon>
    </lineage>
</organism>
<keyword evidence="2" id="KW-1185">Reference proteome</keyword>
<proteinExistence type="predicted"/>
<evidence type="ECO:0000313" key="1">
    <source>
        <dbReference type="EMBL" id="EGL53832.1"/>
    </source>
</evidence>